<evidence type="ECO:0000313" key="1">
    <source>
        <dbReference type="EMBL" id="KAH0566790.1"/>
    </source>
</evidence>
<reference evidence="1 2" key="1">
    <citation type="journal article" date="2021" name="J. Hered.">
        <title>A chromosome-level genome assembly of the parasitoid wasp, Cotesia glomerata (Hymenoptera: Braconidae).</title>
        <authorList>
            <person name="Pinto B.J."/>
            <person name="Weis J.J."/>
            <person name="Gamble T."/>
            <person name="Ode P.J."/>
            <person name="Paul R."/>
            <person name="Zaspel J.M."/>
        </authorList>
    </citation>
    <scope>NUCLEOTIDE SEQUENCE [LARGE SCALE GENOMIC DNA]</scope>
    <source>
        <strain evidence="1">CgM1</strain>
    </source>
</reference>
<gene>
    <name evidence="1" type="ORF">KQX54_004270</name>
</gene>
<name>A0AAV7J2H0_COTGL</name>
<organism evidence="1 2">
    <name type="scientific">Cotesia glomerata</name>
    <name type="common">Lepidopteran parasitic wasp</name>
    <name type="synonym">Apanteles glomeratus</name>
    <dbReference type="NCBI Taxonomy" id="32391"/>
    <lineage>
        <taxon>Eukaryota</taxon>
        <taxon>Metazoa</taxon>
        <taxon>Ecdysozoa</taxon>
        <taxon>Arthropoda</taxon>
        <taxon>Hexapoda</taxon>
        <taxon>Insecta</taxon>
        <taxon>Pterygota</taxon>
        <taxon>Neoptera</taxon>
        <taxon>Endopterygota</taxon>
        <taxon>Hymenoptera</taxon>
        <taxon>Apocrita</taxon>
        <taxon>Ichneumonoidea</taxon>
        <taxon>Braconidae</taxon>
        <taxon>Microgastrinae</taxon>
        <taxon>Cotesia</taxon>
    </lineage>
</organism>
<dbReference type="AlphaFoldDB" id="A0AAV7J2H0"/>
<dbReference type="EMBL" id="JAHXZJ010000001">
    <property type="protein sequence ID" value="KAH0566790.1"/>
    <property type="molecule type" value="Genomic_DNA"/>
</dbReference>
<dbReference type="Proteomes" id="UP000826195">
    <property type="component" value="Unassembled WGS sequence"/>
</dbReference>
<evidence type="ECO:0000313" key="2">
    <source>
        <dbReference type="Proteomes" id="UP000826195"/>
    </source>
</evidence>
<accession>A0AAV7J2H0</accession>
<comment type="caution">
    <text evidence="1">The sequence shown here is derived from an EMBL/GenBank/DDBJ whole genome shotgun (WGS) entry which is preliminary data.</text>
</comment>
<protein>
    <submittedName>
        <fullName evidence="1">Uncharacterized protein</fullName>
    </submittedName>
</protein>
<proteinExistence type="predicted"/>
<sequence length="137" mass="15573">MTVEPFSDDKDNDDASHLSFLFLYAKEYLIFLLEVGDSLSPYLALPPTPTLVLDVSFQRVCMAFGTCQEPQRVRHQFSLVYAPERSALRFNSTLKQFRGRDWTVHWYLARGRHPSPVLDVGCSLSAISRSILSCIVT</sequence>
<keyword evidence="2" id="KW-1185">Reference proteome</keyword>